<dbReference type="Gene3D" id="3.30.365.10">
    <property type="entry name" value="Aldehyde oxidase/xanthine dehydrogenase, molybdopterin binding domain"/>
    <property type="match status" value="4"/>
</dbReference>
<keyword evidence="13" id="KW-0520">NAD</keyword>
<keyword evidence="8 20" id="KW-0479">Metal-binding</keyword>
<dbReference type="Pfam" id="PF00111">
    <property type="entry name" value="Fer2"/>
    <property type="match status" value="1"/>
</dbReference>
<dbReference type="SUPFAM" id="SSF54665">
    <property type="entry name" value="CO dehydrogenase molybdoprotein N-domain-like"/>
    <property type="match status" value="1"/>
</dbReference>
<evidence type="ECO:0000256" key="16">
    <source>
        <dbReference type="ARBA" id="ARBA00049017"/>
    </source>
</evidence>
<accession>A0A814GNB6</accession>
<feature type="binding site" evidence="19">
    <location>
        <position position="819"/>
    </location>
    <ligand>
        <name>substrate</name>
    </ligand>
</feature>
<comment type="similarity">
    <text evidence="3">Belongs to the xanthine dehydrogenase family.</text>
</comment>
<evidence type="ECO:0000259" key="22">
    <source>
        <dbReference type="PROSITE" id="PS51387"/>
    </source>
</evidence>
<evidence type="ECO:0000256" key="12">
    <source>
        <dbReference type="ARBA" id="ARBA00023014"/>
    </source>
</evidence>
<protein>
    <recommendedName>
        <fullName evidence="4">xanthine dehydrogenase</fullName>
        <ecNumber evidence="4">1.17.1.4</ecNumber>
    </recommendedName>
</protein>
<feature type="binding site" evidence="20">
    <location>
        <position position="154"/>
    </location>
    <ligand>
        <name>[2Fe-2S] cluster</name>
        <dbReference type="ChEBI" id="CHEBI:190135"/>
        <label>2</label>
    </ligand>
</feature>
<dbReference type="Pfam" id="PF00941">
    <property type="entry name" value="FAD_binding_5"/>
    <property type="match status" value="1"/>
</dbReference>
<evidence type="ECO:0000256" key="14">
    <source>
        <dbReference type="ARBA" id="ARBA00023140"/>
    </source>
</evidence>
<dbReference type="InterPro" id="IPR036683">
    <property type="entry name" value="CO_DH_flav_C_dom_sf"/>
</dbReference>
<evidence type="ECO:0000256" key="1">
    <source>
        <dbReference type="ARBA" id="ARBA00001974"/>
    </source>
</evidence>
<keyword evidence="6" id="KW-0285">Flavoprotein</keyword>
<keyword evidence="10" id="KW-0560">Oxidoreductase</keyword>
<evidence type="ECO:0000256" key="15">
    <source>
        <dbReference type="ARBA" id="ARBA00034078"/>
    </source>
</evidence>
<dbReference type="SUPFAM" id="SSF47741">
    <property type="entry name" value="CO dehydrogenase ISP C-domain like"/>
    <property type="match status" value="1"/>
</dbReference>
<evidence type="ECO:0000313" key="26">
    <source>
        <dbReference type="EMBL" id="CAF3770467.1"/>
    </source>
</evidence>
<dbReference type="GO" id="GO:0051537">
    <property type="term" value="F:2 iron, 2 sulfur cluster binding"/>
    <property type="evidence" value="ECO:0007669"/>
    <property type="project" value="UniProtKB-KW"/>
</dbReference>
<proteinExistence type="inferred from homology"/>
<dbReference type="FunFam" id="3.10.20.30:FF:000015">
    <property type="entry name" value="Aldehyde oxidase 1"/>
    <property type="match status" value="1"/>
</dbReference>
<dbReference type="GO" id="GO:0006145">
    <property type="term" value="P:purine nucleobase catabolic process"/>
    <property type="evidence" value="ECO:0007669"/>
    <property type="project" value="UniProtKB-ARBA"/>
</dbReference>
<dbReference type="Gene3D" id="3.10.20.30">
    <property type="match status" value="1"/>
</dbReference>
<comment type="catalytic activity">
    <reaction evidence="16">
        <text>xanthine + NAD(+) + H2O = urate + NADH + H(+)</text>
        <dbReference type="Rhea" id="RHEA:16669"/>
        <dbReference type="ChEBI" id="CHEBI:15377"/>
        <dbReference type="ChEBI" id="CHEBI:15378"/>
        <dbReference type="ChEBI" id="CHEBI:17712"/>
        <dbReference type="ChEBI" id="CHEBI:17775"/>
        <dbReference type="ChEBI" id="CHEBI:57540"/>
        <dbReference type="ChEBI" id="CHEBI:57945"/>
        <dbReference type="EC" id="1.17.1.4"/>
    </reaction>
</comment>
<feature type="binding site" evidence="20">
    <location>
        <position position="784"/>
    </location>
    <ligand>
        <name>Mo-molybdopterin</name>
        <dbReference type="ChEBI" id="CHEBI:71302"/>
    </ligand>
    <ligandPart>
        <name>Mo</name>
        <dbReference type="ChEBI" id="CHEBI:28685"/>
    </ligandPart>
</feature>
<dbReference type="Pfam" id="PF20256">
    <property type="entry name" value="MoCoBD_2"/>
    <property type="match status" value="1"/>
</dbReference>
<dbReference type="InterPro" id="IPR016169">
    <property type="entry name" value="FAD-bd_PCMH_sub2"/>
</dbReference>
<dbReference type="InterPro" id="IPR001041">
    <property type="entry name" value="2Fe-2S_ferredoxin-type"/>
</dbReference>
<dbReference type="PIRSF" id="PIRSF000127">
    <property type="entry name" value="Xanthine_DH"/>
    <property type="match status" value="1"/>
</dbReference>
<keyword evidence="7 20" id="KW-0001">2Fe-2S</keyword>
<dbReference type="NCBIfam" id="TIGR02963">
    <property type="entry name" value="xanthine_xdhA"/>
    <property type="match status" value="1"/>
</dbReference>
<feature type="binding site" evidence="20">
    <location>
        <position position="152"/>
    </location>
    <ligand>
        <name>[2Fe-2S] cluster</name>
        <dbReference type="ChEBI" id="CHEBI:190135"/>
        <label>2</label>
    </ligand>
</feature>
<dbReference type="GO" id="GO:0071949">
    <property type="term" value="F:FAD binding"/>
    <property type="evidence" value="ECO:0007669"/>
    <property type="project" value="InterPro"/>
</dbReference>
<keyword evidence="27" id="KW-1185">Reference proteome</keyword>
<dbReference type="EMBL" id="CAJNOQ010003172">
    <property type="protein sequence ID" value="CAF0998983.1"/>
    <property type="molecule type" value="Genomic_DNA"/>
</dbReference>
<feature type="binding site" evidence="19">
    <location>
        <position position="897"/>
    </location>
    <ligand>
        <name>substrate</name>
    </ligand>
</feature>
<evidence type="ECO:0000256" key="6">
    <source>
        <dbReference type="ARBA" id="ARBA00022630"/>
    </source>
</evidence>
<comment type="cofactor">
    <cofactor evidence="15">
        <name>[2Fe-2S] cluster</name>
        <dbReference type="ChEBI" id="CHEBI:190135"/>
    </cofactor>
</comment>
<name>A0A814GNB6_9BILA</name>
<feature type="domain" description="2Fe-2S ferredoxin-type" evidence="21">
    <location>
        <begin position="8"/>
        <end position="95"/>
    </location>
</feature>
<evidence type="ECO:0000313" key="27">
    <source>
        <dbReference type="Proteomes" id="UP000663829"/>
    </source>
</evidence>
<dbReference type="Proteomes" id="UP000663829">
    <property type="component" value="Unassembled WGS sequence"/>
</dbReference>
<dbReference type="PANTHER" id="PTHR45444">
    <property type="entry name" value="XANTHINE DEHYDROGENASE"/>
    <property type="match status" value="1"/>
</dbReference>
<comment type="subcellular location">
    <subcellularLocation>
        <location evidence="2">Peroxisome</location>
    </subcellularLocation>
</comment>
<evidence type="ECO:0000256" key="20">
    <source>
        <dbReference type="PIRSR" id="PIRSR000127-3"/>
    </source>
</evidence>
<comment type="cofactor">
    <cofactor evidence="20">
        <name>[2Fe-2S] cluster</name>
        <dbReference type="ChEBI" id="CHEBI:190135"/>
    </cofactor>
    <text evidence="20">Binds 2 [2Fe-2S] clusters.</text>
</comment>
<dbReference type="InterPro" id="IPR036318">
    <property type="entry name" value="FAD-bd_PCMH-like_sf"/>
</dbReference>
<evidence type="ECO:0000256" key="11">
    <source>
        <dbReference type="ARBA" id="ARBA00023004"/>
    </source>
</evidence>
<evidence type="ECO:0000256" key="3">
    <source>
        <dbReference type="ARBA" id="ARBA00006849"/>
    </source>
</evidence>
<feature type="binding site" evidence="19">
    <location>
        <begin position="260"/>
        <end position="267"/>
    </location>
    <ligand>
        <name>FAD</name>
        <dbReference type="ChEBI" id="CHEBI:57692"/>
    </ligand>
</feature>
<keyword evidence="14" id="KW-0576">Peroxisome</keyword>
<feature type="binding site" evidence="20">
    <location>
        <position position="1096"/>
    </location>
    <ligand>
        <name>Mo-molybdopterin</name>
        <dbReference type="ChEBI" id="CHEBI:71302"/>
    </ligand>
    <ligandPart>
        <name>Mo</name>
        <dbReference type="ChEBI" id="CHEBI:28685"/>
    </ligandPart>
</feature>
<dbReference type="InterPro" id="IPR036010">
    <property type="entry name" value="2Fe-2S_ferredoxin-like_sf"/>
</dbReference>
<dbReference type="SUPFAM" id="SSF55447">
    <property type="entry name" value="CO dehydrogenase flavoprotein C-terminal domain-like"/>
    <property type="match status" value="1"/>
</dbReference>
<dbReference type="GO" id="GO:0005777">
    <property type="term" value="C:peroxisome"/>
    <property type="evidence" value="ECO:0007669"/>
    <property type="project" value="UniProtKB-SubCell"/>
</dbReference>
<evidence type="ECO:0000256" key="5">
    <source>
        <dbReference type="ARBA" id="ARBA00022505"/>
    </source>
</evidence>
<feature type="binding site" evidence="20">
    <location>
        <position position="55"/>
    </location>
    <ligand>
        <name>[2Fe-2S] cluster</name>
        <dbReference type="ChEBI" id="CHEBI:190135"/>
        <label>1</label>
    </ligand>
</feature>
<keyword evidence="5 20" id="KW-0500">Molybdenum</keyword>
<feature type="binding site" evidence="20">
    <location>
        <position position="52"/>
    </location>
    <ligand>
        <name>[2Fe-2S] cluster</name>
        <dbReference type="ChEBI" id="CHEBI:190135"/>
        <label>1</label>
    </ligand>
</feature>
<dbReference type="EMBL" id="CAJNOK010001835">
    <property type="protein sequence ID" value="CAF0832214.1"/>
    <property type="molecule type" value="Genomic_DNA"/>
</dbReference>
<dbReference type="InterPro" id="IPR036856">
    <property type="entry name" value="Ald_Oxase/Xan_DH_a/b_sf"/>
</dbReference>
<keyword evidence="9 19" id="KW-0274">FAD</keyword>
<dbReference type="Gene3D" id="3.30.43.10">
    <property type="entry name" value="Uridine Diphospho-n-acetylenolpyruvylglucosamine Reductase, domain 2"/>
    <property type="match status" value="1"/>
</dbReference>
<feature type="binding site" evidence="20">
    <location>
        <position position="77"/>
    </location>
    <ligand>
        <name>[2Fe-2S] cluster</name>
        <dbReference type="ChEBI" id="CHEBI:190135"/>
        <label>1</label>
    </ligand>
</feature>
<dbReference type="EC" id="1.17.1.4" evidence="4"/>
<dbReference type="InterPro" id="IPR014307">
    <property type="entry name" value="Xanthine_DH_ssu"/>
</dbReference>
<dbReference type="InterPro" id="IPR016167">
    <property type="entry name" value="FAD-bd_PCMH_sub1"/>
</dbReference>
<evidence type="ECO:0000313" key="23">
    <source>
        <dbReference type="EMBL" id="CAF0832214.1"/>
    </source>
</evidence>
<evidence type="ECO:0000256" key="7">
    <source>
        <dbReference type="ARBA" id="ARBA00022714"/>
    </source>
</evidence>
<feature type="binding site" evidence="20">
    <location>
        <position position="815"/>
    </location>
    <ligand>
        <name>Mo-molybdopterin</name>
        <dbReference type="ChEBI" id="CHEBI:71302"/>
    </ligand>
    <ligandPart>
        <name>Mo</name>
        <dbReference type="ChEBI" id="CHEBI:28685"/>
    </ligandPart>
</feature>
<feature type="binding site" evidence="19">
    <location>
        <position position="408"/>
    </location>
    <ligand>
        <name>FAD</name>
        <dbReference type="ChEBI" id="CHEBI:57692"/>
    </ligand>
</feature>
<dbReference type="Gene3D" id="3.30.390.50">
    <property type="entry name" value="CO dehydrogenase flavoprotein, C-terminal domain"/>
    <property type="match status" value="1"/>
</dbReference>
<feature type="binding site" evidence="20">
    <location>
        <position position="929"/>
    </location>
    <ligand>
        <name>Mo-molybdopterin</name>
        <dbReference type="ChEBI" id="CHEBI:71302"/>
    </ligand>
    <ligandPart>
        <name>Mo</name>
        <dbReference type="ChEBI" id="CHEBI:28685"/>
    </ligandPart>
</feature>
<dbReference type="FunFam" id="3.30.365.10:FF:000002">
    <property type="entry name" value="Xanthine dehydrogenase oxidase"/>
    <property type="match status" value="1"/>
</dbReference>
<dbReference type="FunFam" id="3.30.465.10:FF:000004">
    <property type="entry name" value="Xanthine dehydrogenase/oxidase"/>
    <property type="match status" value="1"/>
</dbReference>
<comment type="cofactor">
    <cofactor evidence="20">
        <name>Mo-molybdopterin</name>
        <dbReference type="ChEBI" id="CHEBI:71302"/>
    </cofactor>
    <text evidence="20">Binds 1 Mo-molybdopterin (Mo-MPT) cofactor per subunit.</text>
</comment>
<organism evidence="24 27">
    <name type="scientific">Didymodactylos carnosus</name>
    <dbReference type="NCBI Taxonomy" id="1234261"/>
    <lineage>
        <taxon>Eukaryota</taxon>
        <taxon>Metazoa</taxon>
        <taxon>Spiralia</taxon>
        <taxon>Gnathifera</taxon>
        <taxon>Rotifera</taxon>
        <taxon>Eurotatoria</taxon>
        <taxon>Bdelloidea</taxon>
        <taxon>Philodinida</taxon>
        <taxon>Philodinidae</taxon>
        <taxon>Didymodactylos</taxon>
    </lineage>
</organism>
<evidence type="ECO:0000256" key="17">
    <source>
        <dbReference type="ARBA" id="ARBA00049517"/>
    </source>
</evidence>
<feature type="binding site" evidence="19">
    <location>
        <position position="1027"/>
    </location>
    <ligand>
        <name>substrate</name>
    </ligand>
</feature>
<dbReference type="InterPro" id="IPR016208">
    <property type="entry name" value="Ald_Oxase/xanthine_DH-like"/>
</dbReference>
<feature type="binding site" evidence="20">
    <location>
        <position position="117"/>
    </location>
    <ligand>
        <name>[2Fe-2S] cluster</name>
        <dbReference type="ChEBI" id="CHEBI:190135"/>
        <label>2</label>
    </ligand>
</feature>
<comment type="caution">
    <text evidence="24">The sequence shown here is derived from an EMBL/GenBank/DDBJ whole genome shotgun (WGS) entry which is preliminary data.</text>
</comment>
<evidence type="ECO:0000256" key="18">
    <source>
        <dbReference type="PIRSR" id="PIRSR000127-1"/>
    </source>
</evidence>
<keyword evidence="11 20" id="KW-0408">Iron</keyword>
<dbReference type="EMBL" id="CAJOBA010001835">
    <property type="protein sequence ID" value="CAF3616775.1"/>
    <property type="molecule type" value="Genomic_DNA"/>
</dbReference>
<sequence length="1351" mass="152725">MSLEEVCNYLTFFINGEKVIEHNAEPEWTLLWYLRNKRGLTGSKLGCGEGGCGACTVMVSDYDHRLSKVIHRAINACLAPICSMDGFHIITVEGIGNTKQGIHPIQERIAEFYGSQCGFCTPGIVMSLYGTLNNIEAPTEKDIEDSFDGNLCRCTGYRPILDAAKTFACNTTKKSECEGQQERCSNDILISTTDDKLKPYQNEQNKKCPTLEFPPLLFHFKPQYLHIRGMIRKRESVEWYRPVTLTELLKLKHLYPTSKLILGNSEIQIETKFKNFHYPIMVGITHIDELNAINRDDDGMILGAAVTLTRLKEHLEQWMQQVEPYQRAICHAILNQLKYFASQQIRNVACLGGNIVNASPISDLNPVLQACGAQLKLQKHGRDETRFVSVCDFFLSYRKVDIQPEEVLVSIHIPFTSKDEYIHSYKQARRRDDDIGIVSAGFRVKVSKVNVQVNGYEPEMRWSVEEAHLSLGGMAPITVMARKTEQFLKGQIWSKETMKKAIKYLLEELPLTELTPGGQPEYRRTLVTSFWFKFYLYVCKQLRKYYPEQSEATVEQVPSSHYSATKHYQRKISHGQQEHQLKPHTNKVVGSSVLHRSAYLQVTGEAKYTDDMPMLPGCLYSALVLSTQAHAKIIEIDKTQAEHVPGFVGYFGHQDVPGNNETGDIVHDEEVFVSSIVECVGQIIGICVADTESHAQQAAKLIAIKYENLFPQIFTIDQAIEHNKYLGSERYLEMGNLEQGMQESDHIIESQFYMGGQEHFYLETNCCLAVPLEEEEMQLWSSTQNPSKTQDLTAQALGIPSNKVVCHVKRMGGGFGGKETRTIPPCIAVAVAAFKLQRPIRLNIERDYDMAITGQRHAFKGAYKVGFTSKGMLKAMELHLYANAGWSHDLSFPVLERALFHCDNTYNFKNMKVYGRLCKTNLPSMTAFRGFGGPQGLMTCEIVIDHIAKYLKLEPSLIRRQNMYREGDMTHFKQNLTSWHIPEMWDELIVSSEYEQRLEQVRQFNVEHRYRKRGISIIPTKFGIAFTAKFLNQAGALIHIYKDGSILLTHGGTEMGQGLHTKMIQICSELLGVDISLVRISETSTDKVPNTSPTAASAASDLNGMAIKIACQQLNERLEPIRRESPDFTWFQLISKAYYERINLSAQGFYATPNVGGDILNNRAHFNYFTQGCGCSEVEIDTLTGDSHVIRTDILMDLGNSINPYIDIGQIEGAFVQGLGLMTMEELIWGDEQHKWLKPGYLFTRGPGTYKIPSFNDVPIDFRVSLFKNAPNPLAIFSSKAVGEPPLFLSSSVFFAIKQACESYRQENGIQEFLKLNSPATSERIRMACSDEFTKETVGEKHAEFQAQGSF</sequence>
<reference evidence="24" key="1">
    <citation type="submission" date="2021-02" db="EMBL/GenBank/DDBJ databases">
        <authorList>
            <person name="Nowell W R."/>
        </authorList>
    </citation>
    <scope>NUCLEOTIDE SEQUENCE</scope>
</reference>
<feature type="binding site" evidence="20">
    <location>
        <position position="47"/>
    </location>
    <ligand>
        <name>[2Fe-2S] cluster</name>
        <dbReference type="ChEBI" id="CHEBI:190135"/>
        <label>1</label>
    </ligand>
</feature>
<dbReference type="SMART" id="SM01092">
    <property type="entry name" value="CO_deh_flav_C"/>
    <property type="match status" value="1"/>
</dbReference>
<dbReference type="InterPro" id="IPR012675">
    <property type="entry name" value="Beta-grasp_dom_sf"/>
</dbReference>
<feature type="active site" description="Proton acceptor" evidence="18">
    <location>
        <position position="1284"/>
    </location>
</feature>
<dbReference type="InterPro" id="IPR046867">
    <property type="entry name" value="AldOxase/xan_DH_MoCoBD2"/>
</dbReference>
<evidence type="ECO:0000256" key="13">
    <source>
        <dbReference type="ARBA" id="ARBA00023027"/>
    </source>
</evidence>
<evidence type="ECO:0000256" key="9">
    <source>
        <dbReference type="ARBA" id="ARBA00022827"/>
    </source>
</evidence>
<dbReference type="FunFam" id="3.30.365.10:FF:000001">
    <property type="entry name" value="Xanthine dehydrogenase oxidase"/>
    <property type="match status" value="1"/>
</dbReference>
<comment type="catalytic activity">
    <reaction evidence="17">
        <text>hypoxanthine + NAD(+) + H2O = xanthine + NADH + H(+)</text>
        <dbReference type="Rhea" id="RHEA:24670"/>
        <dbReference type="ChEBI" id="CHEBI:15377"/>
        <dbReference type="ChEBI" id="CHEBI:15378"/>
        <dbReference type="ChEBI" id="CHEBI:17368"/>
        <dbReference type="ChEBI" id="CHEBI:17712"/>
        <dbReference type="ChEBI" id="CHEBI:57540"/>
        <dbReference type="ChEBI" id="CHEBI:57945"/>
        <dbReference type="EC" id="1.17.1.4"/>
    </reaction>
</comment>
<dbReference type="SUPFAM" id="SSF54292">
    <property type="entry name" value="2Fe-2S ferredoxin-like"/>
    <property type="match status" value="1"/>
</dbReference>
<dbReference type="InterPro" id="IPR000674">
    <property type="entry name" value="Ald_Oxase/Xan_DH_a/b"/>
</dbReference>
<dbReference type="InterPro" id="IPR002346">
    <property type="entry name" value="Mopterin_DH_FAD-bd"/>
</dbReference>
<dbReference type="InterPro" id="IPR002888">
    <property type="entry name" value="2Fe-2S-bd"/>
</dbReference>
<dbReference type="Gene3D" id="3.30.465.10">
    <property type="match status" value="1"/>
</dbReference>
<evidence type="ECO:0000313" key="24">
    <source>
        <dbReference type="EMBL" id="CAF0998983.1"/>
    </source>
</evidence>
<evidence type="ECO:0000259" key="21">
    <source>
        <dbReference type="PROSITE" id="PS51085"/>
    </source>
</evidence>
<evidence type="ECO:0000313" key="25">
    <source>
        <dbReference type="EMBL" id="CAF3616775.1"/>
    </source>
</evidence>
<dbReference type="InterPro" id="IPR036884">
    <property type="entry name" value="2Fe-2S-bd_dom_sf"/>
</dbReference>
<evidence type="ECO:0000256" key="4">
    <source>
        <dbReference type="ARBA" id="ARBA00013123"/>
    </source>
</evidence>
<feature type="binding site" evidence="19">
    <location>
        <position position="426"/>
    </location>
    <ligand>
        <name>FAD</name>
        <dbReference type="ChEBI" id="CHEBI:57692"/>
    </ligand>
</feature>
<dbReference type="InterPro" id="IPR005107">
    <property type="entry name" value="CO_DH_flav_C"/>
</dbReference>
<dbReference type="FunFam" id="3.90.1170.50:FF:000001">
    <property type="entry name" value="Aldehyde oxidase 1"/>
    <property type="match status" value="1"/>
</dbReference>
<dbReference type="GO" id="GO:0005506">
    <property type="term" value="F:iron ion binding"/>
    <property type="evidence" value="ECO:0007669"/>
    <property type="project" value="InterPro"/>
</dbReference>
<feature type="binding site" evidence="19">
    <location>
        <position position="363"/>
    </location>
    <ligand>
        <name>FAD</name>
        <dbReference type="ChEBI" id="CHEBI:57692"/>
    </ligand>
</feature>
<dbReference type="EMBL" id="CAJOBC010003172">
    <property type="protein sequence ID" value="CAF3770467.1"/>
    <property type="molecule type" value="Genomic_DNA"/>
</dbReference>
<dbReference type="SUPFAM" id="SSF56176">
    <property type="entry name" value="FAD-binding/transporter-associated domain-like"/>
    <property type="match status" value="1"/>
</dbReference>
<dbReference type="Pfam" id="PF03450">
    <property type="entry name" value="CO_deh_flav_C"/>
    <property type="match status" value="1"/>
</dbReference>
<dbReference type="SMART" id="SM01008">
    <property type="entry name" value="Ald_Xan_dh_C"/>
    <property type="match status" value="1"/>
</dbReference>
<dbReference type="PANTHER" id="PTHR45444:SF3">
    <property type="entry name" value="XANTHINE DEHYDROGENASE"/>
    <property type="match status" value="1"/>
</dbReference>
<dbReference type="FunFam" id="3.30.365.10:FF:000004">
    <property type="entry name" value="Xanthine dehydrogenase oxidase"/>
    <property type="match status" value="1"/>
</dbReference>
<dbReference type="SUPFAM" id="SSF56003">
    <property type="entry name" value="Molybdenum cofactor-binding domain"/>
    <property type="match status" value="1"/>
</dbReference>
<dbReference type="PROSITE" id="PS51387">
    <property type="entry name" value="FAD_PCMH"/>
    <property type="match status" value="1"/>
</dbReference>
<dbReference type="Pfam" id="PF01799">
    <property type="entry name" value="Fer2_2"/>
    <property type="match status" value="1"/>
</dbReference>
<dbReference type="Proteomes" id="UP000681722">
    <property type="component" value="Unassembled WGS sequence"/>
</dbReference>
<evidence type="ECO:0000256" key="10">
    <source>
        <dbReference type="ARBA" id="ARBA00023002"/>
    </source>
</evidence>
<gene>
    <name evidence="24" type="ORF">GPM918_LOCUS13652</name>
    <name evidence="23" type="ORF">OVA965_LOCUS6202</name>
    <name evidence="26" type="ORF">SRO942_LOCUS13652</name>
    <name evidence="25" type="ORF">TMI583_LOCUS6198</name>
</gene>
<feature type="binding site" evidence="19">
    <location>
        <position position="931"/>
    </location>
    <ligand>
        <name>substrate</name>
    </ligand>
</feature>
<dbReference type="InterPro" id="IPR006058">
    <property type="entry name" value="2Fe2S_fd_BS"/>
</dbReference>
<dbReference type="Proteomes" id="UP000677228">
    <property type="component" value="Unassembled WGS sequence"/>
</dbReference>
<dbReference type="PROSITE" id="PS00197">
    <property type="entry name" value="2FE2S_FER_1"/>
    <property type="match status" value="1"/>
</dbReference>
<dbReference type="OrthoDB" id="8300278at2759"/>
<dbReference type="GO" id="GO:0004854">
    <property type="term" value="F:xanthine dehydrogenase activity"/>
    <property type="evidence" value="ECO:0007669"/>
    <property type="project" value="UniProtKB-EC"/>
</dbReference>
<dbReference type="Gene3D" id="3.90.1170.50">
    <property type="entry name" value="Aldehyde oxidase/xanthine dehydrogenase, a/b hammerhead"/>
    <property type="match status" value="1"/>
</dbReference>
<comment type="cofactor">
    <cofactor evidence="1 19">
        <name>FAD</name>
        <dbReference type="ChEBI" id="CHEBI:57692"/>
    </cofactor>
</comment>
<dbReference type="FunFam" id="3.30.43.10:FF:000001">
    <property type="entry name" value="Xanthine dehydrogenase/oxidase"/>
    <property type="match status" value="1"/>
</dbReference>
<dbReference type="InterPro" id="IPR037165">
    <property type="entry name" value="AldOxase/xan_DH_Mopterin-bd_sf"/>
</dbReference>
<dbReference type="InterPro" id="IPR008274">
    <property type="entry name" value="AldOxase/xan_DH_MoCoBD1"/>
</dbReference>
<evidence type="ECO:0000256" key="8">
    <source>
        <dbReference type="ARBA" id="ARBA00022723"/>
    </source>
</evidence>
<keyword evidence="12 20" id="KW-0411">Iron-sulfur</keyword>
<evidence type="ECO:0000256" key="2">
    <source>
        <dbReference type="ARBA" id="ARBA00004275"/>
    </source>
</evidence>
<dbReference type="Proteomes" id="UP000682733">
    <property type="component" value="Unassembled WGS sequence"/>
</dbReference>
<feature type="domain" description="FAD-binding PCMH-type" evidence="22">
    <location>
        <begin position="232"/>
        <end position="418"/>
    </location>
</feature>
<feature type="binding site" evidence="20">
    <location>
        <position position="120"/>
    </location>
    <ligand>
        <name>[2Fe-2S] cluster</name>
        <dbReference type="ChEBI" id="CHEBI:190135"/>
        <label>2</label>
    </ligand>
</feature>
<dbReference type="Pfam" id="PF02738">
    <property type="entry name" value="MoCoBD_1"/>
    <property type="match status" value="1"/>
</dbReference>
<dbReference type="Gene3D" id="1.10.150.120">
    <property type="entry name" value="[2Fe-2S]-binding domain"/>
    <property type="match status" value="1"/>
</dbReference>
<evidence type="ECO:0000256" key="19">
    <source>
        <dbReference type="PIRSR" id="PIRSR000127-2"/>
    </source>
</evidence>
<feature type="binding site" evidence="19">
    <location>
        <position position="340"/>
    </location>
    <ligand>
        <name>FAD</name>
        <dbReference type="ChEBI" id="CHEBI:57692"/>
    </ligand>
</feature>
<dbReference type="InterPro" id="IPR016166">
    <property type="entry name" value="FAD-bd_PCMH"/>
</dbReference>
<dbReference type="PROSITE" id="PS51085">
    <property type="entry name" value="2FE2S_FER_2"/>
    <property type="match status" value="1"/>
</dbReference>
<dbReference type="Pfam" id="PF01315">
    <property type="entry name" value="Ald_Xan_dh_C"/>
    <property type="match status" value="1"/>
</dbReference>
<dbReference type="FunFam" id="3.30.365.10:FF:000003">
    <property type="entry name" value="Aldehyde oxidase 1"/>
    <property type="match status" value="1"/>
</dbReference>